<gene>
    <name evidence="2" type="ORF">BLNAU_23883</name>
</gene>
<sequence>MSPSAECHSRRVSSDLSKRLLSSTKQPPEALPKDVGLPQPIGESYVYLRNSESMRKASLPDIKKIPVEKLENFDQKWEIFFSSPMIPCDVSSATLIFRGDNVTKDIHLSCAQRTGWVENRRSLCDVHTIHTRKGAPNQRHWSQFDVSVACPTVRSPAVKKFRLKVIYPAGSFIPEDNTEQEQGQVTEQNKVKLQIENRVKEQLENKDIYKG</sequence>
<evidence type="ECO:0000313" key="3">
    <source>
        <dbReference type="Proteomes" id="UP001281761"/>
    </source>
</evidence>
<feature type="region of interest" description="Disordered" evidence="1">
    <location>
        <begin position="1"/>
        <end position="37"/>
    </location>
</feature>
<proteinExistence type="predicted"/>
<reference evidence="2 3" key="1">
    <citation type="journal article" date="2022" name="bioRxiv">
        <title>Genomics of Preaxostyla Flagellates Illuminates Evolutionary Transitions and the Path Towards Mitochondrial Loss.</title>
        <authorList>
            <person name="Novak L.V.F."/>
            <person name="Treitli S.C."/>
            <person name="Pyrih J."/>
            <person name="Halakuc P."/>
            <person name="Pipaliya S.V."/>
            <person name="Vacek V."/>
            <person name="Brzon O."/>
            <person name="Soukal P."/>
            <person name="Eme L."/>
            <person name="Dacks J.B."/>
            <person name="Karnkowska A."/>
            <person name="Elias M."/>
            <person name="Hampl V."/>
        </authorList>
    </citation>
    <scope>NUCLEOTIDE SEQUENCE [LARGE SCALE GENOMIC DNA]</scope>
    <source>
        <strain evidence="2">NAU3</strain>
        <tissue evidence="2">Gut</tissue>
    </source>
</reference>
<dbReference type="EMBL" id="JARBJD010000536">
    <property type="protein sequence ID" value="KAK2941215.1"/>
    <property type="molecule type" value="Genomic_DNA"/>
</dbReference>
<comment type="caution">
    <text evidence="2">The sequence shown here is derived from an EMBL/GenBank/DDBJ whole genome shotgun (WGS) entry which is preliminary data.</text>
</comment>
<feature type="compositionally biased region" description="Basic and acidic residues" evidence="1">
    <location>
        <begin position="7"/>
        <end position="18"/>
    </location>
</feature>
<dbReference type="Proteomes" id="UP001281761">
    <property type="component" value="Unassembled WGS sequence"/>
</dbReference>
<accession>A0ABQ9WT55</accession>
<organism evidence="2 3">
    <name type="scientific">Blattamonas nauphoetae</name>
    <dbReference type="NCBI Taxonomy" id="2049346"/>
    <lineage>
        <taxon>Eukaryota</taxon>
        <taxon>Metamonada</taxon>
        <taxon>Preaxostyla</taxon>
        <taxon>Oxymonadida</taxon>
        <taxon>Blattamonas</taxon>
    </lineage>
</organism>
<keyword evidence="3" id="KW-1185">Reference proteome</keyword>
<evidence type="ECO:0000256" key="1">
    <source>
        <dbReference type="SAM" id="MobiDB-lite"/>
    </source>
</evidence>
<evidence type="ECO:0000313" key="2">
    <source>
        <dbReference type="EMBL" id="KAK2941215.1"/>
    </source>
</evidence>
<protein>
    <submittedName>
        <fullName evidence="2">Uncharacterized protein</fullName>
    </submittedName>
</protein>
<name>A0ABQ9WT55_9EUKA</name>